<dbReference type="Pfam" id="PF00252">
    <property type="entry name" value="Ribosomal_L16"/>
    <property type="match status" value="1"/>
</dbReference>
<keyword evidence="3 6" id="KW-0689">Ribosomal protein</keyword>
<evidence type="ECO:0000256" key="8">
    <source>
        <dbReference type="RuleBase" id="RU004414"/>
    </source>
</evidence>
<dbReference type="RefSeq" id="WP_002881112.1">
    <property type="nucleotide sequence ID" value="NZ_LS991949.1"/>
</dbReference>
<keyword evidence="2 6" id="KW-0820">tRNA-binding</keyword>
<accession>A0A318U4Z5</accession>
<dbReference type="HAMAP" id="MF_01342">
    <property type="entry name" value="Ribosomal_uL16"/>
    <property type="match status" value="1"/>
</dbReference>
<dbReference type="SUPFAM" id="SSF54686">
    <property type="entry name" value="Ribosomal protein L16p/L10e"/>
    <property type="match status" value="1"/>
</dbReference>
<dbReference type="CDD" id="cd01433">
    <property type="entry name" value="Ribosomal_L16_L10e"/>
    <property type="match status" value="1"/>
</dbReference>
<evidence type="ECO:0000313" key="10">
    <source>
        <dbReference type="Proteomes" id="UP000247715"/>
    </source>
</evidence>
<dbReference type="PRINTS" id="PR00060">
    <property type="entry name" value="RIBOSOMALL16"/>
</dbReference>
<evidence type="ECO:0000256" key="2">
    <source>
        <dbReference type="ARBA" id="ARBA00022555"/>
    </source>
</evidence>
<dbReference type="NCBIfam" id="TIGR01164">
    <property type="entry name" value="rplP_bact"/>
    <property type="match status" value="1"/>
</dbReference>
<proteinExistence type="inferred from homology"/>
<keyword evidence="6 8" id="KW-0699">rRNA-binding</keyword>
<comment type="function">
    <text evidence="6 8">Binds 23S rRNA and is also seen to make contacts with the A and possibly P site tRNAs.</text>
</comment>
<keyword evidence="4 6" id="KW-0687">Ribonucleoprotein</keyword>
<dbReference type="GO" id="GO:0019843">
    <property type="term" value="F:rRNA binding"/>
    <property type="evidence" value="ECO:0007669"/>
    <property type="project" value="UniProtKB-UniRule"/>
</dbReference>
<evidence type="ECO:0000256" key="4">
    <source>
        <dbReference type="ARBA" id="ARBA00023274"/>
    </source>
</evidence>
<evidence type="ECO:0000256" key="1">
    <source>
        <dbReference type="ARBA" id="ARBA00008931"/>
    </source>
</evidence>
<comment type="similarity">
    <text evidence="1 6 7">Belongs to the universal ribosomal protein uL16 family.</text>
</comment>
<evidence type="ECO:0000256" key="6">
    <source>
        <dbReference type="HAMAP-Rule" id="MF_01342"/>
    </source>
</evidence>
<evidence type="ECO:0000256" key="7">
    <source>
        <dbReference type="RuleBase" id="RU004413"/>
    </source>
</evidence>
<dbReference type="GO" id="GO:0006412">
    <property type="term" value="P:translation"/>
    <property type="evidence" value="ECO:0007669"/>
    <property type="project" value="UniProtKB-UniRule"/>
</dbReference>
<evidence type="ECO:0000256" key="3">
    <source>
        <dbReference type="ARBA" id="ARBA00022980"/>
    </source>
</evidence>
<dbReference type="InterPro" id="IPR047873">
    <property type="entry name" value="Ribosomal_uL16"/>
</dbReference>
<dbReference type="GO" id="GO:0022625">
    <property type="term" value="C:cytosolic large ribosomal subunit"/>
    <property type="evidence" value="ECO:0007669"/>
    <property type="project" value="TreeGrafter"/>
</dbReference>
<dbReference type="Gene3D" id="3.90.1170.10">
    <property type="entry name" value="Ribosomal protein L10e/L16"/>
    <property type="match status" value="1"/>
</dbReference>
<dbReference type="GO" id="GO:0003735">
    <property type="term" value="F:structural constituent of ribosome"/>
    <property type="evidence" value="ECO:0007669"/>
    <property type="project" value="InterPro"/>
</dbReference>
<comment type="caution">
    <text evidence="9">The sequence shown here is derived from an EMBL/GenBank/DDBJ whole genome shotgun (WGS) entry which is preliminary data.</text>
</comment>
<dbReference type="GO" id="GO:0000049">
    <property type="term" value="F:tRNA binding"/>
    <property type="evidence" value="ECO:0007669"/>
    <property type="project" value="UniProtKB-KW"/>
</dbReference>
<dbReference type="InterPro" id="IPR000114">
    <property type="entry name" value="Ribosomal_uL16_bact-type"/>
</dbReference>
<dbReference type="PANTHER" id="PTHR12220">
    <property type="entry name" value="50S/60S RIBOSOMAL PROTEIN L16"/>
    <property type="match status" value="1"/>
</dbReference>
<dbReference type="AlphaFoldDB" id="A0A318U4Z5"/>
<dbReference type="FunFam" id="3.90.1170.10:FF:000001">
    <property type="entry name" value="50S ribosomal protein L16"/>
    <property type="match status" value="1"/>
</dbReference>
<sequence>MLQPKRTKHRKMFRIRHDKTKAHRNNTVSFGEFGLKSTSSAWISARQIEAARIAITRRMGREGKVIIKIFPHMSKTSKPIGVRMGSGKGSPDQWFAVVKEGTVMFEVMGNQVDTMKDALRLGGHKLPVTWKIVAKEVSEECNCKCENGGEK</sequence>
<protein>
    <recommendedName>
        <fullName evidence="5 6">Large ribosomal subunit protein uL16</fullName>
    </recommendedName>
</protein>
<comment type="subunit">
    <text evidence="6 8">Part of the 50S ribosomal subunit.</text>
</comment>
<keyword evidence="6 8" id="KW-0694">RNA-binding</keyword>
<dbReference type="EMBL" id="QKLP01000006">
    <property type="protein sequence ID" value="PYF43046.1"/>
    <property type="molecule type" value="Genomic_DNA"/>
</dbReference>
<dbReference type="PROSITE" id="PS00701">
    <property type="entry name" value="RIBOSOMAL_L16_2"/>
    <property type="match status" value="1"/>
</dbReference>
<organism evidence="9 10">
    <name type="scientific">Metamycoplasma alkalescens</name>
    <dbReference type="NCBI Taxonomy" id="45363"/>
    <lineage>
        <taxon>Bacteria</taxon>
        <taxon>Bacillati</taxon>
        <taxon>Mycoplasmatota</taxon>
        <taxon>Mycoplasmoidales</taxon>
        <taxon>Metamycoplasmataceae</taxon>
        <taxon>Metamycoplasma</taxon>
    </lineage>
</organism>
<name>A0A318U4Z5_9BACT</name>
<gene>
    <name evidence="6" type="primary">rplP</name>
    <name evidence="9" type="ORF">BCF88_10623</name>
</gene>
<dbReference type="PANTHER" id="PTHR12220:SF13">
    <property type="entry name" value="LARGE RIBOSOMAL SUBUNIT PROTEIN UL16M"/>
    <property type="match status" value="1"/>
</dbReference>
<evidence type="ECO:0000256" key="5">
    <source>
        <dbReference type="ARBA" id="ARBA00035198"/>
    </source>
</evidence>
<evidence type="ECO:0000313" key="9">
    <source>
        <dbReference type="EMBL" id="PYF43046.1"/>
    </source>
</evidence>
<reference evidence="9 10" key="1">
    <citation type="submission" date="2018-06" db="EMBL/GenBank/DDBJ databases">
        <title>Genomic Encyclopedia of Archaeal and Bacterial Type Strains, Phase II (KMG-II): from individual species to whole genera.</title>
        <authorList>
            <person name="Goeker M."/>
        </authorList>
    </citation>
    <scope>NUCLEOTIDE SEQUENCE [LARGE SCALE GENOMIC DNA]</scope>
    <source>
        <strain evidence="9 10">ATCC 29103</strain>
    </source>
</reference>
<dbReference type="Proteomes" id="UP000247715">
    <property type="component" value="Unassembled WGS sequence"/>
</dbReference>
<dbReference type="InterPro" id="IPR016180">
    <property type="entry name" value="Ribosomal_uL16_dom"/>
</dbReference>
<dbReference type="InterPro" id="IPR020798">
    <property type="entry name" value="Ribosomal_uL16_CS"/>
</dbReference>
<dbReference type="InterPro" id="IPR036920">
    <property type="entry name" value="Ribosomal_uL16_sf"/>
</dbReference>